<evidence type="ECO:0000313" key="1">
    <source>
        <dbReference type="EMBL" id="KYM83410.1"/>
    </source>
</evidence>
<keyword evidence="2" id="KW-1185">Reference proteome</keyword>
<dbReference type="EMBL" id="KQ976490">
    <property type="protein sequence ID" value="KYM83410.1"/>
    <property type="molecule type" value="Genomic_DNA"/>
</dbReference>
<gene>
    <name evidence="1" type="ORF">ALC53_06142</name>
</gene>
<reference evidence="1 2" key="1">
    <citation type="submission" date="2015-09" db="EMBL/GenBank/DDBJ databases">
        <title>Atta colombica WGS genome.</title>
        <authorList>
            <person name="Nygaard S."/>
            <person name="Hu H."/>
            <person name="Boomsma J."/>
            <person name="Zhang G."/>
        </authorList>
    </citation>
    <scope>NUCLEOTIDE SEQUENCE [LARGE SCALE GENOMIC DNA]</scope>
    <source>
        <strain evidence="1">Treedump-2</strain>
        <tissue evidence="1">Whole body</tissue>
    </source>
</reference>
<evidence type="ECO:0000313" key="2">
    <source>
        <dbReference type="Proteomes" id="UP000078540"/>
    </source>
</evidence>
<protein>
    <submittedName>
        <fullName evidence="1">Uncharacterized protein</fullName>
    </submittedName>
</protein>
<name>A0A195BFP9_9HYME</name>
<sequence>MAQYNAVARVRSVLLLVLLHLKIILLNYQNNYIRGSNGETDPHRWYIFPPEVVTMISRE</sequence>
<organism evidence="1 2">
    <name type="scientific">Atta colombica</name>
    <dbReference type="NCBI Taxonomy" id="520822"/>
    <lineage>
        <taxon>Eukaryota</taxon>
        <taxon>Metazoa</taxon>
        <taxon>Ecdysozoa</taxon>
        <taxon>Arthropoda</taxon>
        <taxon>Hexapoda</taxon>
        <taxon>Insecta</taxon>
        <taxon>Pterygota</taxon>
        <taxon>Neoptera</taxon>
        <taxon>Endopterygota</taxon>
        <taxon>Hymenoptera</taxon>
        <taxon>Apocrita</taxon>
        <taxon>Aculeata</taxon>
        <taxon>Formicoidea</taxon>
        <taxon>Formicidae</taxon>
        <taxon>Myrmicinae</taxon>
        <taxon>Atta</taxon>
    </lineage>
</organism>
<accession>A0A195BFP9</accession>
<dbReference type="Proteomes" id="UP000078540">
    <property type="component" value="Unassembled WGS sequence"/>
</dbReference>
<dbReference type="AlphaFoldDB" id="A0A195BFP9"/>
<proteinExistence type="predicted"/>